<keyword evidence="1" id="KW-0472">Membrane</keyword>
<keyword evidence="1" id="KW-1133">Transmembrane helix</keyword>
<reference evidence="3" key="1">
    <citation type="journal article" date="2019" name="Int. J. Syst. Evol. Microbiol.">
        <title>The Global Catalogue of Microorganisms (GCM) 10K type strain sequencing project: providing services to taxonomists for standard genome sequencing and annotation.</title>
        <authorList>
            <consortium name="The Broad Institute Genomics Platform"/>
            <consortium name="The Broad Institute Genome Sequencing Center for Infectious Disease"/>
            <person name="Wu L."/>
            <person name="Ma J."/>
        </authorList>
    </citation>
    <scope>NUCLEOTIDE SEQUENCE [LARGE SCALE GENOMIC DNA]</scope>
    <source>
        <strain evidence="3">TISTR 1511</strain>
    </source>
</reference>
<dbReference type="InterPro" id="IPR021443">
    <property type="entry name" value="DUF3093"/>
</dbReference>
<comment type="caution">
    <text evidence="2">The sequence shown here is derived from an EMBL/GenBank/DDBJ whole genome shotgun (WGS) entry which is preliminary data.</text>
</comment>
<sequence>MSPTIWMYVIGALVIPAVMAVFIPINMIVGIILGVALFAGYCAALYGGSPIIEVSASTLRVGSANIPINLVGDVTANDNKTEARQAAGPGLDARAWICLRGWVGTNAKIEINDERDPIPYWLVSTREPAALAAAISQAKARSTSAAR</sequence>
<dbReference type="EMBL" id="JBHUNF010000001">
    <property type="protein sequence ID" value="MFD2673799.1"/>
    <property type="molecule type" value="Genomic_DNA"/>
</dbReference>
<dbReference type="Pfam" id="PF11292">
    <property type="entry name" value="DUF3093"/>
    <property type="match status" value="1"/>
</dbReference>
<gene>
    <name evidence="2" type="ORF">ACFSUQ_00545</name>
</gene>
<dbReference type="RefSeq" id="WP_159421336.1">
    <property type="nucleotide sequence ID" value="NZ_JBHUNF010000001.1"/>
</dbReference>
<keyword evidence="3" id="KW-1185">Reference proteome</keyword>
<evidence type="ECO:0000256" key="1">
    <source>
        <dbReference type="SAM" id="Phobius"/>
    </source>
</evidence>
<feature type="transmembrane region" description="Helical" evidence="1">
    <location>
        <begin position="28"/>
        <end position="48"/>
    </location>
</feature>
<evidence type="ECO:0000313" key="2">
    <source>
        <dbReference type="EMBL" id="MFD2673799.1"/>
    </source>
</evidence>
<dbReference type="Proteomes" id="UP001597453">
    <property type="component" value="Unassembled WGS sequence"/>
</dbReference>
<keyword evidence="1" id="KW-0812">Transmembrane</keyword>
<accession>A0ABW5RH65</accession>
<organism evidence="2 3">
    <name type="scientific">Gulosibacter bifidus</name>
    <dbReference type="NCBI Taxonomy" id="272239"/>
    <lineage>
        <taxon>Bacteria</taxon>
        <taxon>Bacillati</taxon>
        <taxon>Actinomycetota</taxon>
        <taxon>Actinomycetes</taxon>
        <taxon>Micrococcales</taxon>
        <taxon>Microbacteriaceae</taxon>
        <taxon>Gulosibacter</taxon>
    </lineage>
</organism>
<protein>
    <submittedName>
        <fullName evidence="2">DUF3093 domain-containing protein</fullName>
    </submittedName>
</protein>
<name>A0ABW5RH65_9MICO</name>
<feature type="transmembrane region" description="Helical" evidence="1">
    <location>
        <begin position="6"/>
        <end position="23"/>
    </location>
</feature>
<evidence type="ECO:0000313" key="3">
    <source>
        <dbReference type="Proteomes" id="UP001597453"/>
    </source>
</evidence>
<proteinExistence type="predicted"/>